<gene>
    <name evidence="2" type="ORF">UFOPK3720_00374</name>
</gene>
<protein>
    <submittedName>
        <fullName evidence="2">Unannotated protein</fullName>
    </submittedName>
</protein>
<evidence type="ECO:0000256" key="1">
    <source>
        <dbReference type="SAM" id="Phobius"/>
    </source>
</evidence>
<dbReference type="AlphaFoldDB" id="A0A6J7HZN3"/>
<proteinExistence type="predicted"/>
<sequence>MWVQVAATDCDARVDLLDAELHIAEIFPLFLIWVWRLAVNPP</sequence>
<accession>A0A6J7HZN3</accession>
<name>A0A6J7HZN3_9ZZZZ</name>
<evidence type="ECO:0000313" key="2">
    <source>
        <dbReference type="EMBL" id="CAB4923894.1"/>
    </source>
</evidence>
<feature type="transmembrane region" description="Helical" evidence="1">
    <location>
        <begin position="21"/>
        <end position="39"/>
    </location>
</feature>
<keyword evidence="1" id="KW-1133">Transmembrane helix</keyword>
<keyword evidence="1" id="KW-0472">Membrane</keyword>
<dbReference type="EMBL" id="CAFBNB010000046">
    <property type="protein sequence ID" value="CAB4923894.1"/>
    <property type="molecule type" value="Genomic_DNA"/>
</dbReference>
<organism evidence="2">
    <name type="scientific">freshwater metagenome</name>
    <dbReference type="NCBI Taxonomy" id="449393"/>
    <lineage>
        <taxon>unclassified sequences</taxon>
        <taxon>metagenomes</taxon>
        <taxon>ecological metagenomes</taxon>
    </lineage>
</organism>
<keyword evidence="1" id="KW-0812">Transmembrane</keyword>
<reference evidence="2" key="1">
    <citation type="submission" date="2020-05" db="EMBL/GenBank/DDBJ databases">
        <authorList>
            <person name="Chiriac C."/>
            <person name="Salcher M."/>
            <person name="Ghai R."/>
            <person name="Kavagutti S V."/>
        </authorList>
    </citation>
    <scope>NUCLEOTIDE SEQUENCE</scope>
</reference>